<feature type="transmembrane region" description="Helical" evidence="1">
    <location>
        <begin position="397"/>
        <end position="421"/>
    </location>
</feature>
<accession>A0A2V5ITW7</accession>
<reference evidence="2 3" key="1">
    <citation type="submission" date="2018-05" db="EMBL/GenBank/DDBJ databases">
        <title>Genetic diversity of glacier-inhabiting Cryobacterium bacteria in China and description of Cryobacterium mengkeensis sp. nov. and Arthrobacter glacialis sp. nov.</title>
        <authorList>
            <person name="Liu Q."/>
            <person name="Xin Y.-H."/>
        </authorList>
    </citation>
    <scope>NUCLEOTIDE SEQUENCE [LARGE SCALE GENOMIC DNA]</scope>
    <source>
        <strain evidence="2 3">B7</strain>
    </source>
</reference>
<evidence type="ECO:0000256" key="1">
    <source>
        <dbReference type="SAM" id="Phobius"/>
    </source>
</evidence>
<feature type="transmembrane region" description="Helical" evidence="1">
    <location>
        <begin position="319"/>
        <end position="337"/>
    </location>
</feature>
<feature type="transmembrane region" description="Helical" evidence="1">
    <location>
        <begin position="12"/>
        <end position="38"/>
    </location>
</feature>
<feature type="transmembrane region" description="Helical" evidence="1">
    <location>
        <begin position="145"/>
        <end position="171"/>
    </location>
</feature>
<keyword evidence="1" id="KW-0472">Membrane</keyword>
<feature type="transmembrane region" description="Helical" evidence="1">
    <location>
        <begin position="192"/>
        <end position="212"/>
    </location>
</feature>
<gene>
    <name evidence="2" type="ORF">CVS30_04250</name>
</gene>
<name>A0A2V5ITW7_9MICC</name>
<protein>
    <submittedName>
        <fullName evidence="2">Permease</fullName>
    </submittedName>
</protein>
<keyword evidence="1" id="KW-1133">Transmembrane helix</keyword>
<dbReference type="AlphaFoldDB" id="A0A2V5ITW7"/>
<feature type="transmembrane region" description="Helical" evidence="1">
    <location>
        <begin position="50"/>
        <end position="71"/>
    </location>
</feature>
<dbReference type="OrthoDB" id="5118998at2"/>
<dbReference type="EMBL" id="QJVC01000002">
    <property type="protein sequence ID" value="PYI39959.1"/>
    <property type="molecule type" value="Genomic_DNA"/>
</dbReference>
<proteinExistence type="predicted"/>
<keyword evidence="3" id="KW-1185">Reference proteome</keyword>
<keyword evidence="1" id="KW-0812">Transmembrane</keyword>
<evidence type="ECO:0000313" key="3">
    <source>
        <dbReference type="Proteomes" id="UP000247980"/>
    </source>
</evidence>
<organism evidence="2 3">
    <name type="scientific">Arthrobacter psychrolactophilus</name>
    <dbReference type="NCBI Taxonomy" id="92442"/>
    <lineage>
        <taxon>Bacteria</taxon>
        <taxon>Bacillati</taxon>
        <taxon>Actinomycetota</taxon>
        <taxon>Actinomycetes</taxon>
        <taxon>Micrococcales</taxon>
        <taxon>Micrococcaceae</taxon>
        <taxon>Arthrobacter</taxon>
    </lineage>
</organism>
<feature type="transmembrane region" description="Helical" evidence="1">
    <location>
        <begin position="370"/>
        <end position="391"/>
    </location>
</feature>
<feature type="transmembrane region" description="Helical" evidence="1">
    <location>
        <begin position="218"/>
        <end position="244"/>
    </location>
</feature>
<feature type="transmembrane region" description="Helical" evidence="1">
    <location>
        <begin position="92"/>
        <end position="125"/>
    </location>
</feature>
<comment type="caution">
    <text evidence="2">The sequence shown here is derived from an EMBL/GenBank/DDBJ whole genome shotgun (WGS) entry which is preliminary data.</text>
</comment>
<evidence type="ECO:0000313" key="2">
    <source>
        <dbReference type="EMBL" id="PYI39959.1"/>
    </source>
</evidence>
<feature type="transmembrane region" description="Helical" evidence="1">
    <location>
        <begin position="278"/>
        <end position="299"/>
    </location>
</feature>
<dbReference type="Proteomes" id="UP000247980">
    <property type="component" value="Unassembled WGS sequence"/>
</dbReference>
<sequence length="437" mass="44816">MLSRPAPGSKAVMVLPAVAFALVTALLLIVLAGALSFFTNTAADDPTGMAGIYQMLAAFAVSLMVLPMMTLGGSAARLSARRRDERLSTLRLLGGTPALVSVLTIIESTLVAVVGIAAGIVLYAAALPAIALIHFQGQALGLATLWLPGGVLFIAVAALILLAAISAALGLRLVILSPLGVRTRQKAPTVHWLRLALGAGAAVVLYLVMTVATASGSAAIMIVVLCAAFAGGLALLNLMGPFVVKWIATRRLARATTPVRLLAARSILESPKAAWRQVSSLSMTSFIAVVAGTGLAIIASAGDAHNAEDAILYGDMRTGVLITVIVSFLLVASSAGVNQAAAVLDRRELYVSLDRLGMPRPIMESARKRAVMWPVQIVTIGSGVLAAVLLFPLTGLAIIFAPVSVLVIAGILAGGIGLVWLGLAASAPILTAVLREA</sequence>